<dbReference type="Proteomes" id="UP000271031">
    <property type="component" value="Unassembled WGS sequence"/>
</dbReference>
<evidence type="ECO:0000256" key="7">
    <source>
        <dbReference type="ARBA" id="ARBA00022779"/>
    </source>
</evidence>
<feature type="transmembrane region" description="Helical" evidence="10">
    <location>
        <begin position="6"/>
        <end position="28"/>
    </location>
</feature>
<dbReference type="OrthoDB" id="2381796at2"/>
<dbReference type="AlphaFoldDB" id="A0A3M8DXB4"/>
<evidence type="ECO:0000313" key="12">
    <source>
        <dbReference type="Proteomes" id="UP000271031"/>
    </source>
</evidence>
<proteinExistence type="inferred from homology"/>
<keyword evidence="9 10" id="KW-0472">Membrane</keyword>
<evidence type="ECO:0000256" key="9">
    <source>
        <dbReference type="ARBA" id="ARBA00023136"/>
    </source>
</evidence>
<comment type="similarity">
    <text evidence="3 10">Belongs to the FliL family.</text>
</comment>
<gene>
    <name evidence="11" type="ORF">EDM56_03725</name>
</gene>
<dbReference type="PANTHER" id="PTHR35091:SF2">
    <property type="entry name" value="FLAGELLAR PROTEIN FLIL"/>
    <property type="match status" value="1"/>
</dbReference>
<dbReference type="RefSeq" id="WP_122916533.1">
    <property type="nucleotide sequence ID" value="NZ_RHHQ01000004.1"/>
</dbReference>
<keyword evidence="6 10" id="KW-0812">Transmembrane</keyword>
<keyword evidence="12" id="KW-1185">Reference proteome</keyword>
<protein>
    <recommendedName>
        <fullName evidence="10">Flagellar protein FliL</fullName>
    </recommendedName>
</protein>
<dbReference type="EMBL" id="RHHQ01000004">
    <property type="protein sequence ID" value="RNB91871.1"/>
    <property type="molecule type" value="Genomic_DNA"/>
</dbReference>
<evidence type="ECO:0000256" key="3">
    <source>
        <dbReference type="ARBA" id="ARBA00008281"/>
    </source>
</evidence>
<evidence type="ECO:0000256" key="10">
    <source>
        <dbReference type="RuleBase" id="RU364125"/>
    </source>
</evidence>
<dbReference type="Pfam" id="PF03748">
    <property type="entry name" value="FliL"/>
    <property type="match status" value="1"/>
</dbReference>
<keyword evidence="8 10" id="KW-1133">Transmembrane helix</keyword>
<reference evidence="11 12" key="1">
    <citation type="submission" date="2018-10" db="EMBL/GenBank/DDBJ databases">
        <title>Phylogenomics of Brevibacillus.</title>
        <authorList>
            <person name="Dunlap C."/>
        </authorList>
    </citation>
    <scope>NUCLEOTIDE SEQUENCE [LARGE SCALE GENOMIC DNA]</scope>
    <source>
        <strain evidence="11 12">JCM 15716</strain>
    </source>
</reference>
<dbReference type="InterPro" id="IPR005503">
    <property type="entry name" value="FliL"/>
</dbReference>
<keyword evidence="11" id="KW-0969">Cilium</keyword>
<accession>A0A3M8DXB4</accession>
<comment type="function">
    <text evidence="1 10">Controls the rotational direction of flagella during chemotaxis.</text>
</comment>
<keyword evidence="5 10" id="KW-0145">Chemotaxis</keyword>
<evidence type="ECO:0000256" key="4">
    <source>
        <dbReference type="ARBA" id="ARBA00022475"/>
    </source>
</evidence>
<sequence length="151" mass="16748">MFQNKLFNMALIIIISITLIGAVTFVLWQFYFSPSAQSAAAGHEEVKPLTADEMVEYTVDSGEITTNLLSNDYIVARFSITADSSKGKEELTKRMPQVNQIIIKTLAGLKRDELRGTEGLNKLEAKIMNEISAIMQDGKIVQVITTKSLFS</sequence>
<dbReference type="GO" id="GO:0006935">
    <property type="term" value="P:chemotaxis"/>
    <property type="evidence" value="ECO:0007669"/>
    <property type="project" value="UniProtKB-KW"/>
</dbReference>
<keyword evidence="7 10" id="KW-0283">Flagellar rotation</keyword>
<keyword evidence="11" id="KW-0282">Flagellum</keyword>
<evidence type="ECO:0000256" key="1">
    <source>
        <dbReference type="ARBA" id="ARBA00002254"/>
    </source>
</evidence>
<name>A0A3M8DXB4_9BACL</name>
<organism evidence="11 12">
    <name type="scientific">Brevibacillus fluminis</name>
    <dbReference type="NCBI Taxonomy" id="511487"/>
    <lineage>
        <taxon>Bacteria</taxon>
        <taxon>Bacillati</taxon>
        <taxon>Bacillota</taxon>
        <taxon>Bacilli</taxon>
        <taxon>Bacillales</taxon>
        <taxon>Paenibacillaceae</taxon>
        <taxon>Brevibacillus</taxon>
    </lineage>
</organism>
<dbReference type="GO" id="GO:0009425">
    <property type="term" value="C:bacterial-type flagellum basal body"/>
    <property type="evidence" value="ECO:0007669"/>
    <property type="project" value="InterPro"/>
</dbReference>
<dbReference type="PANTHER" id="PTHR35091">
    <property type="entry name" value="FLAGELLAR PROTEIN FLIL"/>
    <property type="match status" value="1"/>
</dbReference>
<comment type="caution">
    <text evidence="11">The sequence shown here is derived from an EMBL/GenBank/DDBJ whole genome shotgun (WGS) entry which is preliminary data.</text>
</comment>
<dbReference type="GO" id="GO:0071978">
    <property type="term" value="P:bacterial-type flagellum-dependent swarming motility"/>
    <property type="evidence" value="ECO:0007669"/>
    <property type="project" value="TreeGrafter"/>
</dbReference>
<keyword evidence="11" id="KW-0966">Cell projection</keyword>
<comment type="subcellular location">
    <subcellularLocation>
        <location evidence="2">Cell membrane</location>
        <topology evidence="2">Single-pass membrane protein</topology>
    </subcellularLocation>
</comment>
<evidence type="ECO:0000256" key="2">
    <source>
        <dbReference type="ARBA" id="ARBA00004162"/>
    </source>
</evidence>
<evidence type="ECO:0000256" key="5">
    <source>
        <dbReference type="ARBA" id="ARBA00022500"/>
    </source>
</evidence>
<evidence type="ECO:0000313" key="11">
    <source>
        <dbReference type="EMBL" id="RNB91871.1"/>
    </source>
</evidence>
<keyword evidence="4 10" id="KW-1003">Cell membrane</keyword>
<dbReference type="GO" id="GO:0005886">
    <property type="term" value="C:plasma membrane"/>
    <property type="evidence" value="ECO:0007669"/>
    <property type="project" value="UniProtKB-SubCell"/>
</dbReference>
<evidence type="ECO:0000256" key="6">
    <source>
        <dbReference type="ARBA" id="ARBA00022692"/>
    </source>
</evidence>
<evidence type="ECO:0000256" key="8">
    <source>
        <dbReference type="ARBA" id="ARBA00022989"/>
    </source>
</evidence>